<protein>
    <submittedName>
        <fullName evidence="4">Putative dihydroxyacetone kinase regulator</fullName>
    </submittedName>
</protein>
<keyword evidence="5" id="KW-1185">Reference proteome</keyword>
<dbReference type="PROSITE" id="PS50977">
    <property type="entry name" value="HTH_TETR_2"/>
    <property type="match status" value="1"/>
</dbReference>
<comment type="caution">
    <text evidence="4">The sequence shown here is derived from an EMBL/GenBank/DDBJ whole genome shotgun (WGS) entry which is preliminary data.</text>
</comment>
<gene>
    <name evidence="4" type="ORF">HMPREF0444_0066</name>
</gene>
<dbReference type="PANTHER" id="PTHR43479">
    <property type="entry name" value="ACREF/ENVCD OPERON REPRESSOR-RELATED"/>
    <property type="match status" value="1"/>
</dbReference>
<feature type="domain" description="HTH tetR-type" evidence="3">
    <location>
        <begin position="3"/>
        <end position="63"/>
    </location>
</feature>
<dbReference type="GO" id="GO:0016301">
    <property type="term" value="F:kinase activity"/>
    <property type="evidence" value="ECO:0007669"/>
    <property type="project" value="UniProtKB-KW"/>
</dbReference>
<dbReference type="STRING" id="638301.HMPREF0444_0066"/>
<dbReference type="Pfam" id="PF14278">
    <property type="entry name" value="TetR_C_8"/>
    <property type="match status" value="1"/>
</dbReference>
<evidence type="ECO:0000259" key="3">
    <source>
        <dbReference type="PROSITE" id="PS50977"/>
    </source>
</evidence>
<feature type="DNA-binding region" description="H-T-H motif" evidence="2">
    <location>
        <begin position="26"/>
        <end position="45"/>
    </location>
</feature>
<keyword evidence="4" id="KW-0418">Kinase</keyword>
<dbReference type="GeneID" id="78411667"/>
<dbReference type="eggNOG" id="COG1309">
    <property type="taxonomic scope" value="Bacteria"/>
</dbReference>
<keyword evidence="1 2" id="KW-0238">DNA-binding</keyword>
<sequence length="180" mass="21110">MTLVVKKMLANTLKELMNERPLTKITVQDLTKKCGISRQTFYNHFHDIYELVEWIYLNEAHITLGENISYENWQDALEALFQYMDDNRNFVLNTYRSVSKENVERLLQREVERFLTDLIFNEINVSGEEAEQVQFSIEFYTYALVGVGLDWISRQMPGTAKELVEKIEQVMIGTIVARVS</sequence>
<evidence type="ECO:0000313" key="4">
    <source>
        <dbReference type="EMBL" id="EEW38202.1"/>
    </source>
</evidence>
<dbReference type="InterPro" id="IPR039532">
    <property type="entry name" value="TetR_C_Firmicutes"/>
</dbReference>
<dbReference type="GO" id="GO:0003677">
    <property type="term" value="F:DNA binding"/>
    <property type="evidence" value="ECO:0007669"/>
    <property type="project" value="UniProtKB-UniRule"/>
</dbReference>
<dbReference type="Gene3D" id="1.10.357.10">
    <property type="entry name" value="Tetracycline Repressor, domain 2"/>
    <property type="match status" value="1"/>
</dbReference>
<dbReference type="InterPro" id="IPR001647">
    <property type="entry name" value="HTH_TetR"/>
</dbReference>
<evidence type="ECO:0000256" key="2">
    <source>
        <dbReference type="PROSITE-ProRule" id="PRU00335"/>
    </source>
</evidence>
<proteinExistence type="predicted"/>
<dbReference type="PANTHER" id="PTHR43479:SF7">
    <property type="entry name" value="TETR-FAMILY TRANSCRIPTIONAL REGULATOR"/>
    <property type="match status" value="1"/>
</dbReference>
<evidence type="ECO:0000313" key="5">
    <source>
        <dbReference type="Proteomes" id="UP000005926"/>
    </source>
</evidence>
<dbReference type="InterPro" id="IPR009057">
    <property type="entry name" value="Homeodomain-like_sf"/>
</dbReference>
<dbReference type="EMBL" id="ACKZ01000004">
    <property type="protein sequence ID" value="EEW38202.1"/>
    <property type="molecule type" value="Genomic_DNA"/>
</dbReference>
<reference evidence="4 5" key="1">
    <citation type="submission" date="2009-08" db="EMBL/GenBank/DDBJ databases">
        <authorList>
            <person name="Muzny D."/>
            <person name="Qin X."/>
            <person name="Deng J."/>
            <person name="Jiang H."/>
            <person name="Liu Y."/>
            <person name="Qu J."/>
            <person name="Song X.-Z."/>
            <person name="Zhang L."/>
            <person name="Thornton R."/>
            <person name="Coyle M."/>
            <person name="Francisco L."/>
            <person name="Jackson L."/>
            <person name="Javaid M."/>
            <person name="Korchina V."/>
            <person name="Kovar C."/>
            <person name="Mata R."/>
            <person name="Mathew T."/>
            <person name="Ngo R."/>
            <person name="Nguyen L."/>
            <person name="Nguyen N."/>
            <person name="Okwuonu G."/>
            <person name="Ongeri F."/>
            <person name="Pham C."/>
            <person name="Simmons D."/>
            <person name="Wilczek-Boney K."/>
            <person name="Hale W."/>
            <person name="Jakkamsetti A."/>
            <person name="Pham P."/>
            <person name="Ruth R."/>
            <person name="San Lucas F."/>
            <person name="Warren J."/>
            <person name="Zhang J."/>
            <person name="Zhao Z."/>
            <person name="Zhou C."/>
            <person name="Zhu D."/>
            <person name="Lee S."/>
            <person name="Bess C."/>
            <person name="Blankenburg K."/>
            <person name="Forbes L."/>
            <person name="Fu Q."/>
            <person name="Gubbala S."/>
            <person name="Hirani K."/>
            <person name="Jayaseelan J.C."/>
            <person name="Lara F."/>
            <person name="Munidasa M."/>
            <person name="Palculict T."/>
            <person name="Patil S."/>
            <person name="Pu L.-L."/>
            <person name="Saada N."/>
            <person name="Tang L."/>
            <person name="Weissenberger G."/>
            <person name="Zhu Y."/>
            <person name="Hemphill L."/>
            <person name="Shang Y."/>
            <person name="Youmans B."/>
            <person name="Ayvaz T."/>
            <person name="Ross M."/>
            <person name="Santibanez J."/>
            <person name="Aqrawi P."/>
            <person name="Gross S."/>
            <person name="Joshi V."/>
            <person name="Fowler G."/>
            <person name="Nazareth L."/>
            <person name="Reid J."/>
            <person name="Worley K."/>
            <person name="Petrosino J."/>
            <person name="Highlander S."/>
            <person name="Gibbs R."/>
        </authorList>
    </citation>
    <scope>NUCLEOTIDE SEQUENCE [LARGE SCALE GENOMIC DNA]</scope>
    <source>
        <strain evidence="4 5">ATCC 49175</strain>
    </source>
</reference>
<name>C8NDS1_9LACT</name>
<organism evidence="4 5">
    <name type="scientific">Granulicatella adiacens ATCC 49175</name>
    <dbReference type="NCBI Taxonomy" id="638301"/>
    <lineage>
        <taxon>Bacteria</taxon>
        <taxon>Bacillati</taxon>
        <taxon>Bacillota</taxon>
        <taxon>Bacilli</taxon>
        <taxon>Lactobacillales</taxon>
        <taxon>Carnobacteriaceae</taxon>
        <taxon>Granulicatella</taxon>
    </lineage>
</organism>
<dbReference type="Pfam" id="PF00440">
    <property type="entry name" value="TetR_N"/>
    <property type="match status" value="1"/>
</dbReference>
<keyword evidence="4" id="KW-0808">Transferase</keyword>
<dbReference type="SUPFAM" id="SSF46689">
    <property type="entry name" value="Homeodomain-like"/>
    <property type="match status" value="1"/>
</dbReference>
<evidence type="ECO:0000256" key="1">
    <source>
        <dbReference type="ARBA" id="ARBA00023125"/>
    </source>
</evidence>
<accession>C8NDS1</accession>
<dbReference type="Proteomes" id="UP000005926">
    <property type="component" value="Unassembled WGS sequence"/>
</dbReference>
<dbReference type="AlphaFoldDB" id="C8NDS1"/>
<dbReference type="HOGENOM" id="CLU_087539_2_1_9"/>
<dbReference type="RefSeq" id="WP_005604952.1">
    <property type="nucleotide sequence ID" value="NZ_CP102283.1"/>
</dbReference>
<dbReference type="InterPro" id="IPR050624">
    <property type="entry name" value="HTH-type_Tx_Regulator"/>
</dbReference>